<evidence type="ECO:0000259" key="3">
    <source>
        <dbReference type="Pfam" id="PF00534"/>
    </source>
</evidence>
<evidence type="ECO:0000256" key="2">
    <source>
        <dbReference type="ARBA" id="ARBA00022679"/>
    </source>
</evidence>
<evidence type="ECO:0000313" key="6">
    <source>
        <dbReference type="Proteomes" id="UP000003558"/>
    </source>
</evidence>
<name>F9VTW7_9ACTN</name>
<dbReference type="InterPro" id="IPR050194">
    <property type="entry name" value="Glycosyltransferase_grp1"/>
</dbReference>
<keyword evidence="2 5" id="KW-0808">Transferase</keyword>
<reference evidence="5 6" key="1">
    <citation type="submission" date="2011-05" db="EMBL/GenBank/DDBJ databases">
        <title>Whole genome shotgun sequence of Gordonia alkanivorans NBRC 16433.</title>
        <authorList>
            <person name="Hosoyama A."/>
            <person name="Nakamura S."/>
            <person name="Takarada H."/>
            <person name="Tsuchikane K."/>
            <person name="Yamazaki S."/>
            <person name="Fujita N."/>
        </authorList>
    </citation>
    <scope>NUCLEOTIDE SEQUENCE [LARGE SCALE GENOMIC DNA]</scope>
    <source>
        <strain evidence="5 6">NBRC 16433</strain>
    </source>
</reference>
<accession>F9VTW7</accession>
<dbReference type="GO" id="GO:1901137">
    <property type="term" value="P:carbohydrate derivative biosynthetic process"/>
    <property type="evidence" value="ECO:0007669"/>
    <property type="project" value="UniProtKB-ARBA"/>
</dbReference>
<dbReference type="AlphaFoldDB" id="F9VTW7"/>
<comment type="caution">
    <text evidence="5">The sequence shown here is derived from an EMBL/GenBank/DDBJ whole genome shotgun (WGS) entry which is preliminary data.</text>
</comment>
<dbReference type="Gene3D" id="3.40.50.2000">
    <property type="entry name" value="Glycogen Phosphorylase B"/>
    <property type="match status" value="2"/>
</dbReference>
<feature type="domain" description="Glycosyl transferase family 1" evidence="3">
    <location>
        <begin position="224"/>
        <end position="368"/>
    </location>
</feature>
<evidence type="ECO:0000259" key="4">
    <source>
        <dbReference type="Pfam" id="PF13439"/>
    </source>
</evidence>
<dbReference type="GO" id="GO:1903509">
    <property type="term" value="P:liposaccharide metabolic process"/>
    <property type="evidence" value="ECO:0007669"/>
    <property type="project" value="UniProtKB-ARBA"/>
</dbReference>
<dbReference type="InterPro" id="IPR001296">
    <property type="entry name" value="Glyco_trans_1"/>
</dbReference>
<keyword evidence="1 5" id="KW-0328">Glycosyltransferase</keyword>
<protein>
    <submittedName>
        <fullName evidence="5">Mannosyltransferase MgtA</fullName>
    </submittedName>
</protein>
<dbReference type="PANTHER" id="PTHR45947:SF3">
    <property type="entry name" value="SULFOQUINOVOSYL TRANSFERASE SQD2"/>
    <property type="match status" value="1"/>
</dbReference>
<dbReference type="Pfam" id="PF00534">
    <property type="entry name" value="Glycos_transf_1"/>
    <property type="match status" value="1"/>
</dbReference>
<organism evidence="5 6">
    <name type="scientific">Gordonia alkanivorans NBRC 16433</name>
    <dbReference type="NCBI Taxonomy" id="1027371"/>
    <lineage>
        <taxon>Bacteria</taxon>
        <taxon>Bacillati</taxon>
        <taxon>Actinomycetota</taxon>
        <taxon>Actinomycetes</taxon>
        <taxon>Mycobacteriales</taxon>
        <taxon>Gordoniaceae</taxon>
        <taxon>Gordonia</taxon>
    </lineage>
</organism>
<dbReference type="EMBL" id="BACI01000048">
    <property type="protein sequence ID" value="GAA12056.1"/>
    <property type="molecule type" value="Genomic_DNA"/>
</dbReference>
<gene>
    <name evidence="5" type="primary">mgtA</name>
    <name evidence="5" type="ORF">GOALK_048_00180</name>
</gene>
<proteinExistence type="predicted"/>
<dbReference type="Proteomes" id="UP000003558">
    <property type="component" value="Unassembled WGS sequence"/>
</dbReference>
<feature type="domain" description="Glycosyltransferase subfamily 4-like N-terminal" evidence="4">
    <location>
        <begin position="35"/>
        <end position="204"/>
    </location>
</feature>
<evidence type="ECO:0000256" key="1">
    <source>
        <dbReference type="ARBA" id="ARBA00022676"/>
    </source>
</evidence>
<dbReference type="eggNOG" id="COG0438">
    <property type="taxonomic scope" value="Bacteria"/>
</dbReference>
<sequence length="404" mass="43447">MRIESRASPLPDRSDAQGRGMRVAIVAESFLPQMNGVVNSVLRVVEHLESTGHEVVVVAPDTPRGCASAPRTVGRRTPVHLVPAVRVPRVTSLPVGVPMPVLYRVLRDFAPDVVHLASPFVVGAAGAAAARALGVPTVAVFQTDVAGFASAYRLGAVEKAAWRYTRKLHEMCDLTLVPSTETMNALTARGVPRLRRWGRGVDLDLFSPDRRDEALRTGWLRGREDALVCGFVGRLAPEKQVERLAGLSGSPRVRLVVVGDGPERARLERLLPDAVFTGELRGEALARAYASFDVFVHAGEHETFCQTIQEAMASGLPVVAPDAGGPRDLVTPFRTGYLLEVARFEDALPAIVDSLHDDAVRAAFGRAAVQAVRTRTWPAVCAELVGHYRSVTGAGVAAEFDRPA</sequence>
<dbReference type="CDD" id="cd03814">
    <property type="entry name" value="GT4-like"/>
    <property type="match status" value="1"/>
</dbReference>
<dbReference type="PANTHER" id="PTHR45947">
    <property type="entry name" value="SULFOQUINOVOSYL TRANSFERASE SQD2"/>
    <property type="match status" value="1"/>
</dbReference>
<dbReference type="STRING" id="1027371.GOALK_048_00180"/>
<dbReference type="GO" id="GO:0016758">
    <property type="term" value="F:hexosyltransferase activity"/>
    <property type="evidence" value="ECO:0007669"/>
    <property type="project" value="TreeGrafter"/>
</dbReference>
<dbReference type="InterPro" id="IPR028098">
    <property type="entry name" value="Glyco_trans_4-like_N"/>
</dbReference>
<dbReference type="SUPFAM" id="SSF53756">
    <property type="entry name" value="UDP-Glycosyltransferase/glycogen phosphorylase"/>
    <property type="match status" value="1"/>
</dbReference>
<evidence type="ECO:0000313" key="5">
    <source>
        <dbReference type="EMBL" id="GAA12056.1"/>
    </source>
</evidence>
<dbReference type="Pfam" id="PF13439">
    <property type="entry name" value="Glyco_transf_4"/>
    <property type="match status" value="1"/>
</dbReference>